<sequence length="268" mass="29452">MPLPALARSRHWLAATIGGLAFMAAGPALAEPRPLDVPYVPTPQAVVDRMLELGQVSRDTYVIDLGSGDGRIPVTAAQRYGARALGVDLNPERIREANTNARQNGVTDKVTFKEQNLFDTPIGEAQVLTMYLLPNINLQLRPRILQLRPRILEELQPGARVVSHAFTMQEWEPDHQETVGTSNLYLWVVPARVAGTWQVQADQPFTLALDQEFQKVSGSATVDGRQVPLADVTLRGAELTFTLDGQRHTARVNGRAMQASGWTATRTS</sequence>
<evidence type="ECO:0000256" key="4">
    <source>
        <dbReference type="SAM" id="SignalP"/>
    </source>
</evidence>
<dbReference type="GO" id="GO:0032259">
    <property type="term" value="P:methylation"/>
    <property type="evidence" value="ECO:0007669"/>
    <property type="project" value="UniProtKB-KW"/>
</dbReference>
<keyword evidence="4" id="KW-0732">Signal</keyword>
<keyword evidence="3" id="KW-0949">S-adenosyl-L-methionine</keyword>
<dbReference type="Gene3D" id="3.40.50.150">
    <property type="entry name" value="Vaccinia Virus protein VP39"/>
    <property type="match status" value="1"/>
</dbReference>
<name>A0A7V8FQ77_9BURK</name>
<evidence type="ECO:0000256" key="1">
    <source>
        <dbReference type="ARBA" id="ARBA00022603"/>
    </source>
</evidence>
<evidence type="ECO:0000259" key="5">
    <source>
        <dbReference type="Pfam" id="PF13847"/>
    </source>
</evidence>
<dbReference type="PANTHER" id="PTHR13610">
    <property type="entry name" value="METHYLTRANSFERASE DOMAIN-CONTAINING PROTEIN"/>
    <property type="match status" value="1"/>
</dbReference>
<proteinExistence type="predicted"/>
<accession>A0A7V8FQ77</accession>
<organism evidence="6 7">
    <name type="scientific">Paracidovorax wautersii</name>
    <dbReference type="NCBI Taxonomy" id="1177982"/>
    <lineage>
        <taxon>Bacteria</taxon>
        <taxon>Pseudomonadati</taxon>
        <taxon>Pseudomonadota</taxon>
        <taxon>Betaproteobacteria</taxon>
        <taxon>Burkholderiales</taxon>
        <taxon>Comamonadaceae</taxon>
        <taxon>Paracidovorax</taxon>
    </lineage>
</organism>
<comment type="caution">
    <text evidence="6">The sequence shown here is derived from an EMBL/GenBank/DDBJ whole genome shotgun (WGS) entry which is preliminary data.</text>
</comment>
<dbReference type="AlphaFoldDB" id="A0A7V8FQ77"/>
<dbReference type="Proteomes" id="UP000461670">
    <property type="component" value="Unassembled WGS sequence"/>
</dbReference>
<dbReference type="GO" id="GO:0016279">
    <property type="term" value="F:protein-lysine N-methyltransferase activity"/>
    <property type="evidence" value="ECO:0007669"/>
    <property type="project" value="InterPro"/>
</dbReference>
<reference evidence="7" key="1">
    <citation type="journal article" date="2020" name="MBio">
        <title>Horizontal gene transfer to a defensive symbiont with a reduced genome amongst a multipartite beetle microbiome.</title>
        <authorList>
            <person name="Waterworth S.C."/>
            <person name="Florez L.V."/>
            <person name="Rees E.R."/>
            <person name="Hertweck C."/>
            <person name="Kaltenpoth M."/>
            <person name="Kwan J.C."/>
        </authorList>
    </citation>
    <scope>NUCLEOTIDE SEQUENCE [LARGE SCALE GENOMIC DNA]</scope>
</reference>
<evidence type="ECO:0000256" key="2">
    <source>
        <dbReference type="ARBA" id="ARBA00022679"/>
    </source>
</evidence>
<feature type="signal peptide" evidence="4">
    <location>
        <begin position="1"/>
        <end position="30"/>
    </location>
</feature>
<evidence type="ECO:0000313" key="7">
    <source>
        <dbReference type="Proteomes" id="UP000461670"/>
    </source>
</evidence>
<dbReference type="CDD" id="cd02440">
    <property type="entry name" value="AdoMet_MTases"/>
    <property type="match status" value="1"/>
</dbReference>
<dbReference type="InterPro" id="IPR029063">
    <property type="entry name" value="SAM-dependent_MTases_sf"/>
</dbReference>
<dbReference type="EMBL" id="WNDQ01000013">
    <property type="protein sequence ID" value="KAF1022293.1"/>
    <property type="molecule type" value="Genomic_DNA"/>
</dbReference>
<protein>
    <submittedName>
        <fullName evidence="6">Geranyl diphosphate 2-C-methyltransferase</fullName>
    </submittedName>
</protein>
<dbReference type="InterPro" id="IPR026170">
    <property type="entry name" value="FAM173A/B"/>
</dbReference>
<keyword evidence="1 6" id="KW-0489">Methyltransferase</keyword>
<evidence type="ECO:0000313" key="6">
    <source>
        <dbReference type="EMBL" id="KAF1022293.1"/>
    </source>
</evidence>
<evidence type="ECO:0000256" key="3">
    <source>
        <dbReference type="ARBA" id="ARBA00022691"/>
    </source>
</evidence>
<keyword evidence="2 6" id="KW-0808">Transferase</keyword>
<dbReference type="SUPFAM" id="SSF53335">
    <property type="entry name" value="S-adenosyl-L-methionine-dependent methyltransferases"/>
    <property type="match status" value="1"/>
</dbReference>
<dbReference type="PANTHER" id="PTHR13610:SF11">
    <property type="entry name" value="METHYLTRANSFERASE DOMAIN-CONTAINING PROTEIN"/>
    <property type="match status" value="1"/>
</dbReference>
<dbReference type="InterPro" id="IPR025714">
    <property type="entry name" value="Methyltranfer_dom"/>
</dbReference>
<dbReference type="Pfam" id="PF13847">
    <property type="entry name" value="Methyltransf_31"/>
    <property type="match status" value="1"/>
</dbReference>
<feature type="domain" description="Methyltransferase" evidence="5">
    <location>
        <begin position="59"/>
        <end position="121"/>
    </location>
</feature>
<gene>
    <name evidence="6" type="ORF">GAK30_01264</name>
</gene>
<feature type="chain" id="PRO_5031544707" evidence="4">
    <location>
        <begin position="31"/>
        <end position="268"/>
    </location>
</feature>